<feature type="domain" description="DUF4189" evidence="2">
    <location>
        <begin position="32"/>
        <end position="126"/>
    </location>
</feature>
<proteinExistence type="predicted"/>
<organism evidence="3 4">
    <name type="scientific">Nocardia brasiliensis (strain ATCC 700358 / HUJEG-1)</name>
    <dbReference type="NCBI Taxonomy" id="1133849"/>
    <lineage>
        <taxon>Bacteria</taxon>
        <taxon>Bacillati</taxon>
        <taxon>Actinomycetota</taxon>
        <taxon>Actinomycetes</taxon>
        <taxon>Mycobacteriales</taxon>
        <taxon>Nocardiaceae</taxon>
        <taxon>Nocardia</taxon>
    </lineage>
</organism>
<gene>
    <name evidence="3" type="ORF">O3I_013380</name>
</gene>
<dbReference type="AlphaFoldDB" id="K0ET30"/>
<evidence type="ECO:0000313" key="3">
    <source>
        <dbReference type="EMBL" id="AFU00637.1"/>
    </source>
</evidence>
<dbReference type="HOGENOM" id="CLU_1863084_0_0_11"/>
<feature type="signal peptide" evidence="1">
    <location>
        <begin position="1"/>
        <end position="26"/>
    </location>
</feature>
<accession>K0ET30</accession>
<dbReference type="Proteomes" id="UP000006304">
    <property type="component" value="Chromosome"/>
</dbReference>
<evidence type="ECO:0000259" key="2">
    <source>
        <dbReference type="Pfam" id="PF13827"/>
    </source>
</evidence>
<name>K0ET30_NOCB7</name>
<keyword evidence="1" id="KW-0732">Signal</keyword>
<keyword evidence="4" id="KW-1185">Reference proteome</keyword>
<dbReference type="KEGG" id="nbr:O3I_013380"/>
<dbReference type="eggNOG" id="ENOG5031G07">
    <property type="taxonomic scope" value="Bacteria"/>
</dbReference>
<feature type="chain" id="PRO_5003831413" description="DUF4189 domain-containing protein" evidence="1">
    <location>
        <begin position="27"/>
        <end position="137"/>
    </location>
</feature>
<reference evidence="3 4" key="1">
    <citation type="journal article" date="2012" name="J. Bacteriol.">
        <title>Complete genome sequence of Nocardia brasiliensis HUJEG-1.</title>
        <authorList>
            <person name="Vera-Cabrera L."/>
            <person name="Ortiz-Lopez R."/>
            <person name="Elizondo-Gonzalez R."/>
            <person name="Perez-Maya A.A."/>
            <person name="Ocampo-Candiani J."/>
        </authorList>
    </citation>
    <scope>NUCLEOTIDE SEQUENCE [LARGE SCALE GENOMIC DNA]</scope>
    <source>
        <strain evidence="4">ATCC 700358</strain>
    </source>
</reference>
<sequence>MFIKFFATAALSVSAAVVLAAPPAAADDPVSWGAGSLSVWGNVYAFSVNHPTEADAIRAADRTCKGQGIIDCRMMVTFANGCGAVVTSPLSIVAGFPIVGFGKGATPGEAYADATRNLPTGTGSAGSFNREHACTRP</sequence>
<evidence type="ECO:0000256" key="1">
    <source>
        <dbReference type="SAM" id="SignalP"/>
    </source>
</evidence>
<evidence type="ECO:0000313" key="4">
    <source>
        <dbReference type="Proteomes" id="UP000006304"/>
    </source>
</evidence>
<dbReference type="RefSeq" id="WP_014983492.1">
    <property type="nucleotide sequence ID" value="NC_018681.1"/>
</dbReference>
<dbReference type="EMBL" id="CP003876">
    <property type="protein sequence ID" value="AFU00637.1"/>
    <property type="molecule type" value="Genomic_DNA"/>
</dbReference>
<dbReference type="Pfam" id="PF13827">
    <property type="entry name" value="DUF4189"/>
    <property type="match status" value="1"/>
</dbReference>
<dbReference type="InterPro" id="IPR025240">
    <property type="entry name" value="DUF4189"/>
</dbReference>
<protein>
    <recommendedName>
        <fullName evidence="2">DUF4189 domain-containing protein</fullName>
    </recommendedName>
</protein>